<evidence type="ECO:0000259" key="1">
    <source>
        <dbReference type="Pfam" id="PF00753"/>
    </source>
</evidence>
<dbReference type="Gene3D" id="3.60.15.10">
    <property type="entry name" value="Ribonuclease Z/Hydroxyacylglutathione hydrolase-like"/>
    <property type="match status" value="1"/>
</dbReference>
<gene>
    <name evidence="3" type="ORF">CC86DRAFT_442694</name>
</gene>
<proteinExistence type="predicted"/>
<evidence type="ECO:0000259" key="2">
    <source>
        <dbReference type="Pfam" id="PF02627"/>
    </source>
</evidence>
<feature type="domain" description="Carboxymuconolactone decarboxylase-like" evidence="2">
    <location>
        <begin position="371"/>
        <end position="435"/>
    </location>
</feature>
<dbReference type="InterPro" id="IPR029032">
    <property type="entry name" value="AhpD-like"/>
</dbReference>
<feature type="domain" description="Carboxymuconolactone decarboxylase-like" evidence="2">
    <location>
        <begin position="500"/>
        <end position="573"/>
    </location>
</feature>
<organism evidence="3 4">
    <name type="scientific">Ophiobolus disseminans</name>
    <dbReference type="NCBI Taxonomy" id="1469910"/>
    <lineage>
        <taxon>Eukaryota</taxon>
        <taxon>Fungi</taxon>
        <taxon>Dikarya</taxon>
        <taxon>Ascomycota</taxon>
        <taxon>Pezizomycotina</taxon>
        <taxon>Dothideomycetes</taxon>
        <taxon>Pleosporomycetidae</taxon>
        <taxon>Pleosporales</taxon>
        <taxon>Pleosporineae</taxon>
        <taxon>Phaeosphaeriaceae</taxon>
        <taxon>Ophiobolus</taxon>
    </lineage>
</organism>
<dbReference type="SUPFAM" id="SSF56281">
    <property type="entry name" value="Metallo-hydrolase/oxidoreductase"/>
    <property type="match status" value="1"/>
</dbReference>
<dbReference type="InterPro" id="IPR003779">
    <property type="entry name" value="CMD-like"/>
</dbReference>
<keyword evidence="4" id="KW-1185">Reference proteome</keyword>
<dbReference type="AlphaFoldDB" id="A0A6A7AGM9"/>
<feature type="domain" description="Metallo-beta-lactamase" evidence="1">
    <location>
        <begin position="66"/>
        <end position="146"/>
    </location>
</feature>
<dbReference type="PANTHER" id="PTHR33930">
    <property type="entry name" value="ALKYL HYDROPEROXIDE REDUCTASE AHPD"/>
    <property type="match status" value="1"/>
</dbReference>
<evidence type="ECO:0000313" key="4">
    <source>
        <dbReference type="Proteomes" id="UP000799424"/>
    </source>
</evidence>
<evidence type="ECO:0000313" key="3">
    <source>
        <dbReference type="EMBL" id="KAF2832460.1"/>
    </source>
</evidence>
<dbReference type="GO" id="GO:0051920">
    <property type="term" value="F:peroxiredoxin activity"/>
    <property type="evidence" value="ECO:0007669"/>
    <property type="project" value="InterPro"/>
</dbReference>
<dbReference type="Pfam" id="PF02627">
    <property type="entry name" value="CMD"/>
    <property type="match status" value="2"/>
</dbReference>
<dbReference type="Pfam" id="PF00753">
    <property type="entry name" value="Lactamase_B"/>
    <property type="match status" value="1"/>
</dbReference>
<name>A0A6A7AGM9_9PLEO</name>
<dbReference type="Gene3D" id="1.20.1290.10">
    <property type="entry name" value="AhpD-like"/>
    <property type="match status" value="1"/>
</dbReference>
<reference evidence="3" key="1">
    <citation type="journal article" date="2020" name="Stud. Mycol.">
        <title>101 Dothideomycetes genomes: a test case for predicting lifestyles and emergence of pathogens.</title>
        <authorList>
            <person name="Haridas S."/>
            <person name="Albert R."/>
            <person name="Binder M."/>
            <person name="Bloem J."/>
            <person name="Labutti K."/>
            <person name="Salamov A."/>
            <person name="Andreopoulos B."/>
            <person name="Baker S."/>
            <person name="Barry K."/>
            <person name="Bills G."/>
            <person name="Bluhm B."/>
            <person name="Cannon C."/>
            <person name="Castanera R."/>
            <person name="Culley D."/>
            <person name="Daum C."/>
            <person name="Ezra D."/>
            <person name="Gonzalez J."/>
            <person name="Henrissat B."/>
            <person name="Kuo A."/>
            <person name="Liang C."/>
            <person name="Lipzen A."/>
            <person name="Lutzoni F."/>
            <person name="Magnuson J."/>
            <person name="Mondo S."/>
            <person name="Nolan M."/>
            <person name="Ohm R."/>
            <person name="Pangilinan J."/>
            <person name="Park H.-J."/>
            <person name="Ramirez L."/>
            <person name="Alfaro M."/>
            <person name="Sun H."/>
            <person name="Tritt A."/>
            <person name="Yoshinaga Y."/>
            <person name="Zwiers L.-H."/>
            <person name="Turgeon B."/>
            <person name="Goodwin S."/>
            <person name="Spatafora J."/>
            <person name="Crous P."/>
            <person name="Grigoriev I."/>
        </authorList>
    </citation>
    <scope>NUCLEOTIDE SEQUENCE</scope>
    <source>
        <strain evidence="3">CBS 113818</strain>
    </source>
</reference>
<dbReference type="InterPro" id="IPR001279">
    <property type="entry name" value="Metallo-B-lactamas"/>
</dbReference>
<sequence length="593" mass="66091">MAPRPMNPNFSNPEHASQTTVSVHALSCGHFTLPEYQFVHPISREARKSVPSLGFLIQHRNHGTGKTTRIVFDLGLRRDVTRYAAPIQKHIKTRQPMTTDPDVIKSLARGGLQPSDIDFVLYSHIHWDHIGEPHDFPTSTFVVGHGSLALLDGTSLSLRGGHSFFEHDLLPSDRTIELCDPLSVTTALYEIDKTPGSVNLNGSWQAYGSLPQTLDVFWDGSLLIVNAPGHLPGHINLLARTSDGSQVYMAGDACHDRRLLTGEKSIGEWDDVHGHTCCIHADRKQAEKTIDRIRQLEMEGVEIIFAHDVEWENEPANKSRFFVQNWSLFRRQSQPKAFDTEQQALKEQFDSTLGAAAFDEPWSRMLKHAPDMFASSLRLANVPKKKGHLPPKIQSLVSLAVSAAATHLYVPSIHRHTKAALANGATKAEIVEVLSLTSTLGIHAGTVGVPILFEVLEEQGKPMPKGMEGMSKQQWALKEDFEKKRGYWNALWEEFLRLSPEFFDAYTEFSSVPWVSEGGKGVLEPKVKELIYCAFDTSATHMYKPGLKLHMRNVLNYGGTPEEIMEVMELATLLSISTMDAGLEVLEKELAAQ</sequence>
<accession>A0A6A7AGM9</accession>
<protein>
    <submittedName>
        <fullName evidence="3">AhpD-like protein</fullName>
    </submittedName>
</protein>
<dbReference type="SUPFAM" id="SSF69118">
    <property type="entry name" value="AhpD-like"/>
    <property type="match status" value="1"/>
</dbReference>
<dbReference type="InterPro" id="IPR036866">
    <property type="entry name" value="RibonucZ/Hydroxyglut_hydro"/>
</dbReference>
<dbReference type="PANTHER" id="PTHR33930:SF2">
    <property type="entry name" value="BLR3452 PROTEIN"/>
    <property type="match status" value="1"/>
</dbReference>
<dbReference type="CDD" id="cd07730">
    <property type="entry name" value="metallo-hydrolase-like_MBL-fold"/>
    <property type="match status" value="1"/>
</dbReference>
<dbReference type="EMBL" id="MU006217">
    <property type="protein sequence ID" value="KAF2832460.1"/>
    <property type="molecule type" value="Genomic_DNA"/>
</dbReference>
<dbReference type="Proteomes" id="UP000799424">
    <property type="component" value="Unassembled WGS sequence"/>
</dbReference>
<dbReference type="OrthoDB" id="10250730at2759"/>